<name>A0ABU2HD01_9ACTN</name>
<dbReference type="Pfam" id="PF05147">
    <property type="entry name" value="LANC_like"/>
    <property type="match status" value="1"/>
</dbReference>
<accession>A0ABU2HD01</accession>
<dbReference type="PRINTS" id="PR01955">
    <property type="entry name" value="LANCFRANKIA"/>
</dbReference>
<dbReference type="SMART" id="SM01260">
    <property type="entry name" value="LANC_like"/>
    <property type="match status" value="1"/>
</dbReference>
<dbReference type="InterPro" id="IPR033889">
    <property type="entry name" value="LanC"/>
</dbReference>
<dbReference type="CDD" id="cd04793">
    <property type="entry name" value="LanC"/>
    <property type="match status" value="1"/>
</dbReference>
<keyword evidence="2" id="KW-1185">Reference proteome</keyword>
<dbReference type="Gene3D" id="1.50.10.20">
    <property type="match status" value="1"/>
</dbReference>
<evidence type="ECO:0000313" key="2">
    <source>
        <dbReference type="Proteomes" id="UP001250214"/>
    </source>
</evidence>
<dbReference type="InterPro" id="IPR007822">
    <property type="entry name" value="LANC-like"/>
</dbReference>
<proteinExistence type="predicted"/>
<protein>
    <submittedName>
        <fullName evidence="1">Lanthionine synthetase C family protein</fullName>
    </submittedName>
</protein>
<dbReference type="PRINTS" id="PR01950">
    <property type="entry name" value="LANCSUPER"/>
</dbReference>
<evidence type="ECO:0000313" key="1">
    <source>
        <dbReference type="EMBL" id="MDS1272434.1"/>
    </source>
</evidence>
<dbReference type="SUPFAM" id="SSF158745">
    <property type="entry name" value="LanC-like"/>
    <property type="match status" value="1"/>
</dbReference>
<dbReference type="Proteomes" id="UP001250214">
    <property type="component" value="Unassembled WGS sequence"/>
</dbReference>
<reference evidence="2" key="1">
    <citation type="submission" date="2023-07" db="EMBL/GenBank/DDBJ databases">
        <title>Novel species in the genus Lipingzhangella isolated from Sambhar Salt Lake.</title>
        <authorList>
            <person name="Jiya N."/>
            <person name="Kajale S."/>
            <person name="Sharma A."/>
        </authorList>
    </citation>
    <scope>NUCLEOTIDE SEQUENCE [LARGE SCALE GENOMIC DNA]</scope>
    <source>
        <strain evidence="2">LS1_29</strain>
    </source>
</reference>
<organism evidence="1 2">
    <name type="scientific">Lipingzhangella rawalii</name>
    <dbReference type="NCBI Taxonomy" id="2055835"/>
    <lineage>
        <taxon>Bacteria</taxon>
        <taxon>Bacillati</taxon>
        <taxon>Actinomycetota</taxon>
        <taxon>Actinomycetes</taxon>
        <taxon>Streptosporangiales</taxon>
        <taxon>Nocardiopsidaceae</taxon>
        <taxon>Lipingzhangella</taxon>
    </lineage>
</organism>
<dbReference type="EMBL" id="JAVLVT010000011">
    <property type="protein sequence ID" value="MDS1272434.1"/>
    <property type="molecule type" value="Genomic_DNA"/>
</dbReference>
<sequence>MTTLPLPRLQDLAVGSLGLALAHVERGDFDAVRHALTHAVAGGVSSGSNASLFHGAPALEFVLNCAGADRSDVREAVDRVVVARLATARQRQKSGALASVAEFDLIEGLAGLGALLLTRGTPSPILEDVLAYLVSLAQPIHSVGQKLPGWWTSAGPSGTELDGGHGNNGIAHGISGPLAVLSLAVRHGVQVPGHHEAIALFASWLDTYGGDYWTTRKQLKASQPRTLTPSRPSWCYGRAGIARAQQLAALALDDPARRYAAEEALLQTLTDPAWLGRINDATLCHGWAGLLCVTRTVTNDSPTPDRFATLSADLHQRLIADIDDLPESGFLEGRLGAQLAAEGTDTTGWTRLLLIT</sequence>
<gene>
    <name evidence="1" type="ORF">RIF23_19275</name>
</gene>
<comment type="caution">
    <text evidence="1">The sequence shown here is derived from an EMBL/GenBank/DDBJ whole genome shotgun (WGS) entry which is preliminary data.</text>
</comment>
<dbReference type="RefSeq" id="WP_310914019.1">
    <property type="nucleotide sequence ID" value="NZ_JAVLVT010000011.1"/>
</dbReference>